<dbReference type="InterPro" id="IPR017911">
    <property type="entry name" value="MacB-like_ATP-bd"/>
</dbReference>
<feature type="region of interest" description="Disordered" evidence="4">
    <location>
        <begin position="1"/>
        <end position="23"/>
    </location>
</feature>
<feature type="domain" description="ABC transporter" evidence="5">
    <location>
        <begin position="38"/>
        <end position="270"/>
    </location>
</feature>
<dbReference type="GO" id="GO:0022857">
    <property type="term" value="F:transmembrane transporter activity"/>
    <property type="evidence" value="ECO:0007669"/>
    <property type="project" value="UniProtKB-ARBA"/>
</dbReference>
<evidence type="ECO:0000313" key="6">
    <source>
        <dbReference type="EMBL" id="CAJ65089.1"/>
    </source>
</evidence>
<proteinExistence type="predicted"/>
<dbReference type="InterPro" id="IPR003593">
    <property type="entry name" value="AAA+_ATPase"/>
</dbReference>
<dbReference type="SUPFAM" id="SSF52540">
    <property type="entry name" value="P-loop containing nucleoside triphosphate hydrolases"/>
    <property type="match status" value="1"/>
</dbReference>
<dbReference type="Proteomes" id="UP000000657">
    <property type="component" value="Chromosome"/>
</dbReference>
<dbReference type="InterPro" id="IPR017871">
    <property type="entry name" value="ABC_transporter-like_CS"/>
</dbReference>
<dbReference type="KEGG" id="fal:FRAAL6466"/>
<name>Q0RBU1_FRAAA</name>
<dbReference type="STRING" id="326424.FRAAL6466"/>
<dbReference type="FunFam" id="3.40.50.300:FF:000032">
    <property type="entry name" value="Export ABC transporter ATP-binding protein"/>
    <property type="match status" value="1"/>
</dbReference>
<dbReference type="RefSeq" id="WP_011607511.1">
    <property type="nucleotide sequence ID" value="NC_008278.1"/>
</dbReference>
<evidence type="ECO:0000259" key="5">
    <source>
        <dbReference type="PROSITE" id="PS50893"/>
    </source>
</evidence>
<reference evidence="6 7" key="1">
    <citation type="journal article" date="2007" name="Genome Res.">
        <title>Genome characteristics of facultatively symbiotic Frankia sp. strains reflect host range and host plant biogeography.</title>
        <authorList>
            <person name="Normand P."/>
            <person name="Lapierre P."/>
            <person name="Tisa L.S."/>
            <person name="Gogarten J.P."/>
            <person name="Alloisio N."/>
            <person name="Bagnarol E."/>
            <person name="Bassi C.A."/>
            <person name="Berry A.M."/>
            <person name="Bickhart D.M."/>
            <person name="Choisne N."/>
            <person name="Couloux A."/>
            <person name="Cournoyer B."/>
            <person name="Cruveiller S."/>
            <person name="Daubin V."/>
            <person name="Demange N."/>
            <person name="Francino M.P."/>
            <person name="Goltsman E."/>
            <person name="Huang Y."/>
            <person name="Kopp O.R."/>
            <person name="Labarre L."/>
            <person name="Lapidus A."/>
            <person name="Lavire C."/>
            <person name="Marechal J."/>
            <person name="Martinez M."/>
            <person name="Mastronunzio J.E."/>
            <person name="Mullin B.C."/>
            <person name="Niemann J."/>
            <person name="Pujic P."/>
            <person name="Rawnsley T."/>
            <person name="Rouy Z."/>
            <person name="Schenowitz C."/>
            <person name="Sellstedt A."/>
            <person name="Tavares F."/>
            <person name="Tomkins J.P."/>
            <person name="Vallenet D."/>
            <person name="Valverde C."/>
            <person name="Wall L.G."/>
            <person name="Wang Y."/>
            <person name="Medigue C."/>
            <person name="Benson D.R."/>
        </authorList>
    </citation>
    <scope>NUCLEOTIDE SEQUENCE [LARGE SCALE GENOMIC DNA]</scope>
    <source>
        <strain evidence="7">DSM 45986 / CECT 9034 / ACN14a</strain>
    </source>
</reference>
<gene>
    <name evidence="6" type="ordered locus">FRAAL6466</name>
</gene>
<dbReference type="Gene3D" id="3.40.50.300">
    <property type="entry name" value="P-loop containing nucleotide triphosphate hydrolases"/>
    <property type="match status" value="1"/>
</dbReference>
<dbReference type="GO" id="GO:0005886">
    <property type="term" value="C:plasma membrane"/>
    <property type="evidence" value="ECO:0007669"/>
    <property type="project" value="TreeGrafter"/>
</dbReference>
<keyword evidence="1" id="KW-0813">Transport</keyword>
<dbReference type="PANTHER" id="PTHR24220:SF86">
    <property type="entry name" value="ABC TRANSPORTER ABCH.1"/>
    <property type="match status" value="1"/>
</dbReference>
<sequence>MTPTDSSSTDSTSQESGAQESGAHEFGAHEFGASAAVIELTDVRKTYRSGLFEVAALRGVSLSIQEGEYVAITGPSGSGKSTLMHILGCLDVPTSGLYRLAGDDVGGMSEDQLAEVRNRRIGFVFQQFNLLPSMTAWRNVELPLCYAGGPRAERRQRAVDALADVGLADRVEHRPAELSGGQQQRVAVARALVTNPSLILADEPTGNLDSASTEDVLGLFRRLHDLGRTIVLITHEAEVAAAADRVLQVRDGVVTADSGPSARVSRTVRT</sequence>
<dbReference type="PANTHER" id="PTHR24220">
    <property type="entry name" value="IMPORT ATP-BINDING PROTEIN"/>
    <property type="match status" value="1"/>
</dbReference>
<dbReference type="OrthoDB" id="9802264at2"/>
<keyword evidence="3" id="KW-0067">ATP-binding</keyword>
<dbReference type="InterPro" id="IPR003439">
    <property type="entry name" value="ABC_transporter-like_ATP-bd"/>
</dbReference>
<dbReference type="InterPro" id="IPR015854">
    <property type="entry name" value="ABC_transpr_LolD-like"/>
</dbReference>
<dbReference type="SMART" id="SM00382">
    <property type="entry name" value="AAA"/>
    <property type="match status" value="1"/>
</dbReference>
<dbReference type="AlphaFoldDB" id="Q0RBU1"/>
<evidence type="ECO:0000256" key="2">
    <source>
        <dbReference type="ARBA" id="ARBA00022741"/>
    </source>
</evidence>
<dbReference type="CDD" id="cd03255">
    <property type="entry name" value="ABC_MJ0796_LolCDE_FtsE"/>
    <property type="match status" value="1"/>
</dbReference>
<dbReference type="Pfam" id="PF00005">
    <property type="entry name" value="ABC_tran"/>
    <property type="match status" value="1"/>
</dbReference>
<keyword evidence="6" id="KW-0378">Hydrolase</keyword>
<evidence type="ECO:0000256" key="3">
    <source>
        <dbReference type="ARBA" id="ARBA00022840"/>
    </source>
</evidence>
<dbReference type="GO" id="GO:0005524">
    <property type="term" value="F:ATP binding"/>
    <property type="evidence" value="ECO:0007669"/>
    <property type="project" value="UniProtKB-KW"/>
</dbReference>
<evidence type="ECO:0000256" key="1">
    <source>
        <dbReference type="ARBA" id="ARBA00022448"/>
    </source>
</evidence>
<evidence type="ECO:0000256" key="4">
    <source>
        <dbReference type="SAM" id="MobiDB-lite"/>
    </source>
</evidence>
<dbReference type="InterPro" id="IPR027417">
    <property type="entry name" value="P-loop_NTPase"/>
</dbReference>
<organism evidence="6 7">
    <name type="scientific">Frankia alni (strain DSM 45986 / CECT 9034 / ACN14a)</name>
    <dbReference type="NCBI Taxonomy" id="326424"/>
    <lineage>
        <taxon>Bacteria</taxon>
        <taxon>Bacillati</taxon>
        <taxon>Actinomycetota</taxon>
        <taxon>Actinomycetes</taxon>
        <taxon>Frankiales</taxon>
        <taxon>Frankiaceae</taxon>
        <taxon>Frankia</taxon>
    </lineage>
</organism>
<keyword evidence="2" id="KW-0547">Nucleotide-binding</keyword>
<dbReference type="PROSITE" id="PS00211">
    <property type="entry name" value="ABC_TRANSPORTER_1"/>
    <property type="match status" value="1"/>
</dbReference>
<accession>Q0RBU1</accession>
<dbReference type="GO" id="GO:0098796">
    <property type="term" value="C:membrane protein complex"/>
    <property type="evidence" value="ECO:0007669"/>
    <property type="project" value="UniProtKB-ARBA"/>
</dbReference>
<evidence type="ECO:0000313" key="7">
    <source>
        <dbReference type="Proteomes" id="UP000000657"/>
    </source>
</evidence>
<feature type="compositionally biased region" description="Low complexity" evidence="4">
    <location>
        <begin position="1"/>
        <end position="13"/>
    </location>
</feature>
<dbReference type="PROSITE" id="PS50893">
    <property type="entry name" value="ABC_TRANSPORTER_2"/>
    <property type="match status" value="1"/>
</dbReference>
<keyword evidence="6" id="KW-0449">Lipoprotein</keyword>
<dbReference type="GO" id="GO:0016887">
    <property type="term" value="F:ATP hydrolysis activity"/>
    <property type="evidence" value="ECO:0007669"/>
    <property type="project" value="InterPro"/>
</dbReference>
<dbReference type="eggNOG" id="COG1136">
    <property type="taxonomic scope" value="Bacteria"/>
</dbReference>
<dbReference type="HOGENOM" id="CLU_000604_1_22_11"/>
<dbReference type="EMBL" id="CT573213">
    <property type="protein sequence ID" value="CAJ65089.1"/>
    <property type="molecule type" value="Genomic_DNA"/>
</dbReference>
<keyword evidence="7" id="KW-1185">Reference proteome</keyword>
<dbReference type="EC" id="3.6.3.25" evidence="6"/>
<protein>
    <submittedName>
        <fullName evidence="6">ABC-type transport systems, involved in lipoprotein release, ATPase components</fullName>
        <ecNumber evidence="6">3.6.3.25</ecNumber>
    </submittedName>
</protein>